<evidence type="ECO:0000256" key="4">
    <source>
        <dbReference type="ARBA" id="ARBA00022605"/>
    </source>
</evidence>
<feature type="binding site" evidence="10">
    <location>
        <begin position="91"/>
        <end position="92"/>
    </location>
    <ligand>
        <name>substrate</name>
    </ligand>
</feature>
<feature type="compositionally biased region" description="Low complexity" evidence="11">
    <location>
        <begin position="16"/>
        <end position="25"/>
    </location>
</feature>
<evidence type="ECO:0000256" key="6">
    <source>
        <dbReference type="ARBA" id="ARBA00022741"/>
    </source>
</evidence>
<protein>
    <recommendedName>
        <fullName evidence="10">Acetylglutamate kinase</fullName>
        <ecNumber evidence="10">2.7.2.8</ecNumber>
    </recommendedName>
    <alternativeName>
        <fullName evidence="10">N-acetyl-L-glutamate 5-phosphotransferase</fullName>
    </alternativeName>
    <alternativeName>
        <fullName evidence="10">NAG kinase</fullName>
        <shortName evidence="10">NAGK</shortName>
    </alternativeName>
</protein>
<keyword evidence="2 10" id="KW-0963">Cytoplasm</keyword>
<dbReference type="NCBIfam" id="TIGR00761">
    <property type="entry name" value="argB"/>
    <property type="match status" value="1"/>
</dbReference>
<comment type="catalytic activity">
    <reaction evidence="9 10">
        <text>N-acetyl-L-glutamate + ATP = N-acetyl-L-glutamyl 5-phosphate + ADP</text>
        <dbReference type="Rhea" id="RHEA:14629"/>
        <dbReference type="ChEBI" id="CHEBI:30616"/>
        <dbReference type="ChEBI" id="CHEBI:44337"/>
        <dbReference type="ChEBI" id="CHEBI:57936"/>
        <dbReference type="ChEBI" id="CHEBI:456216"/>
        <dbReference type="EC" id="2.7.2.8"/>
    </reaction>
</comment>
<dbReference type="GO" id="GO:0005737">
    <property type="term" value="C:cytoplasm"/>
    <property type="evidence" value="ECO:0007669"/>
    <property type="project" value="UniProtKB-SubCell"/>
</dbReference>
<dbReference type="FunFam" id="3.40.1160.10:FF:000015">
    <property type="entry name" value="Acetylglutamate kinase"/>
    <property type="match status" value="1"/>
</dbReference>
<evidence type="ECO:0000256" key="8">
    <source>
        <dbReference type="ARBA" id="ARBA00022840"/>
    </source>
</evidence>
<dbReference type="AlphaFoldDB" id="A0A918R9S6"/>
<comment type="subcellular location">
    <subcellularLocation>
        <location evidence="10">Cytoplasm</location>
    </subcellularLocation>
</comment>
<dbReference type="InterPro" id="IPR037528">
    <property type="entry name" value="ArgB"/>
</dbReference>
<dbReference type="InterPro" id="IPR041727">
    <property type="entry name" value="NAGK-C"/>
</dbReference>
<dbReference type="Gene3D" id="3.40.1160.10">
    <property type="entry name" value="Acetylglutamate kinase-like"/>
    <property type="match status" value="1"/>
</dbReference>
<evidence type="ECO:0000256" key="1">
    <source>
        <dbReference type="ARBA" id="ARBA00004828"/>
    </source>
</evidence>
<dbReference type="InterPro" id="IPR001057">
    <property type="entry name" value="Glu/AcGlu_kinase"/>
</dbReference>
<feature type="domain" description="Aspartate/glutamate/uridylate kinase" evidence="12">
    <location>
        <begin position="51"/>
        <end position="293"/>
    </location>
</feature>
<evidence type="ECO:0000313" key="14">
    <source>
        <dbReference type="Proteomes" id="UP000634660"/>
    </source>
</evidence>
<feature type="binding site" evidence="10">
    <location>
        <position position="213"/>
    </location>
    <ligand>
        <name>substrate</name>
    </ligand>
</feature>
<comment type="similarity">
    <text evidence="10">Belongs to the acetylglutamate kinase family. ArgB subfamily.</text>
</comment>
<evidence type="ECO:0000256" key="10">
    <source>
        <dbReference type="HAMAP-Rule" id="MF_00082"/>
    </source>
</evidence>
<dbReference type="InterPro" id="IPR004662">
    <property type="entry name" value="AcgluKinase_fam"/>
</dbReference>
<accession>A0A918R9S6</accession>
<evidence type="ECO:0000256" key="2">
    <source>
        <dbReference type="ARBA" id="ARBA00022490"/>
    </source>
</evidence>
<dbReference type="EMBL" id="BMVX01000025">
    <property type="protein sequence ID" value="GGZ87611.1"/>
    <property type="molecule type" value="Genomic_DNA"/>
</dbReference>
<dbReference type="EC" id="2.7.2.8" evidence="10"/>
<dbReference type="SUPFAM" id="SSF53633">
    <property type="entry name" value="Carbamate kinase-like"/>
    <property type="match status" value="1"/>
</dbReference>
<proteinExistence type="inferred from homology"/>
<keyword evidence="6 10" id="KW-0547">Nucleotide-binding</keyword>
<dbReference type="PRINTS" id="PR00474">
    <property type="entry name" value="GLU5KINASE"/>
</dbReference>
<sequence length="324" mass="33953">MSADEKAGQPGSDQPGTDAAGAAGTARKHTALPKAQILIEALPWLTRHNGKVVVVKFGGNAMIDEDLKAAFAQDVVFLRHAGLKPVVVHGGGPQINAQLDKQGLISEFKAGLRVTTPEAMDVVRMVLAGQVQRELVGLLNEHGPLAVGMTGEDAHTITATKHSPQIDGELVDIGRVGEITEINTGAIEALLADGRIPVISSIARSADDHHVYNVNADTAAAALAAALGAETLMVLTDVEGLYADWPHSDEVISRLTVSELEKLLPELSSGMVPKMEGCLHAVRNGVTTARVIDGRVQHSILLEIFTDEGIGTMVVPDAPQGGAK</sequence>
<feature type="region of interest" description="Disordered" evidence="11">
    <location>
        <begin position="1"/>
        <end position="26"/>
    </location>
</feature>
<keyword evidence="4 10" id="KW-0028">Amino-acid biosynthesis</keyword>
<dbReference type="Pfam" id="PF00696">
    <property type="entry name" value="AA_kinase"/>
    <property type="match status" value="1"/>
</dbReference>
<dbReference type="GO" id="GO:0003991">
    <property type="term" value="F:acetylglutamate kinase activity"/>
    <property type="evidence" value="ECO:0007669"/>
    <property type="project" value="UniProtKB-UniRule"/>
</dbReference>
<evidence type="ECO:0000313" key="13">
    <source>
        <dbReference type="EMBL" id="GGZ87611.1"/>
    </source>
</evidence>
<name>A0A918R9S6_9ACTN</name>
<dbReference type="Proteomes" id="UP000634660">
    <property type="component" value="Unassembled WGS sequence"/>
</dbReference>
<evidence type="ECO:0000256" key="11">
    <source>
        <dbReference type="SAM" id="MobiDB-lite"/>
    </source>
</evidence>
<comment type="caution">
    <text evidence="13">The sequence shown here is derived from an EMBL/GenBank/DDBJ whole genome shotgun (WGS) entry which is preliminary data.</text>
</comment>
<feature type="site" description="Transition state stabilizer" evidence="10">
    <location>
        <position position="56"/>
    </location>
</feature>
<comment type="pathway">
    <text evidence="1 10">Amino-acid biosynthesis; L-arginine biosynthesis; N(2)-acetyl-L-ornithine from L-glutamate: step 2/4.</text>
</comment>
<dbReference type="InterPro" id="IPR036393">
    <property type="entry name" value="AceGlu_kinase-like_sf"/>
</dbReference>
<dbReference type="HAMAP" id="MF_00082">
    <property type="entry name" value="ArgB"/>
    <property type="match status" value="1"/>
</dbReference>
<evidence type="ECO:0000256" key="9">
    <source>
        <dbReference type="ARBA" id="ARBA00048141"/>
    </source>
</evidence>
<reference evidence="13" key="2">
    <citation type="submission" date="2020-09" db="EMBL/GenBank/DDBJ databases">
        <authorList>
            <person name="Sun Q."/>
            <person name="Ohkuma M."/>
        </authorList>
    </citation>
    <scope>NUCLEOTIDE SEQUENCE</scope>
    <source>
        <strain evidence="13">JCM 4834</strain>
    </source>
</reference>
<dbReference type="PANTHER" id="PTHR23342:SF0">
    <property type="entry name" value="N-ACETYLGLUTAMATE SYNTHASE, MITOCHONDRIAL"/>
    <property type="match status" value="1"/>
</dbReference>
<evidence type="ECO:0000256" key="5">
    <source>
        <dbReference type="ARBA" id="ARBA00022679"/>
    </source>
</evidence>
<dbReference type="GO" id="GO:0005524">
    <property type="term" value="F:ATP binding"/>
    <property type="evidence" value="ECO:0007669"/>
    <property type="project" value="UniProtKB-UniRule"/>
</dbReference>
<reference evidence="13" key="1">
    <citation type="journal article" date="2014" name="Int. J. Syst. Evol. Microbiol.">
        <title>Complete genome sequence of Corynebacterium casei LMG S-19264T (=DSM 44701T), isolated from a smear-ripened cheese.</title>
        <authorList>
            <consortium name="US DOE Joint Genome Institute (JGI-PGF)"/>
            <person name="Walter F."/>
            <person name="Albersmeier A."/>
            <person name="Kalinowski J."/>
            <person name="Ruckert C."/>
        </authorList>
    </citation>
    <scope>NUCLEOTIDE SEQUENCE</scope>
    <source>
        <strain evidence="13">JCM 4834</strain>
    </source>
</reference>
<keyword evidence="8 10" id="KW-0067">ATP-binding</keyword>
<comment type="function">
    <text evidence="10">Catalyzes the ATP-dependent phosphorylation of N-acetyl-L-glutamate.</text>
</comment>
<keyword evidence="5 10" id="KW-0808">Transferase</keyword>
<dbReference type="InterPro" id="IPR001048">
    <property type="entry name" value="Asp/Glu/Uridylate_kinase"/>
</dbReference>
<evidence type="ECO:0000256" key="7">
    <source>
        <dbReference type="ARBA" id="ARBA00022777"/>
    </source>
</evidence>
<dbReference type="PIRSF" id="PIRSF000728">
    <property type="entry name" value="NAGK"/>
    <property type="match status" value="1"/>
</dbReference>
<dbReference type="PANTHER" id="PTHR23342">
    <property type="entry name" value="N-ACETYLGLUTAMATE SYNTHASE"/>
    <property type="match status" value="1"/>
</dbReference>
<gene>
    <name evidence="10 13" type="primary">argB</name>
    <name evidence="13" type="ORF">GCM10010371_54330</name>
</gene>
<feature type="site" description="Transition state stabilizer" evidence="10">
    <location>
        <position position="274"/>
    </location>
</feature>
<dbReference type="GO" id="GO:0042450">
    <property type="term" value="P:L-arginine biosynthetic process via ornithine"/>
    <property type="evidence" value="ECO:0007669"/>
    <property type="project" value="UniProtKB-UniRule"/>
</dbReference>
<evidence type="ECO:0000256" key="3">
    <source>
        <dbReference type="ARBA" id="ARBA00022571"/>
    </source>
</evidence>
<keyword evidence="7 10" id="KW-0418">Kinase</keyword>
<organism evidence="13 14">
    <name type="scientific">Streptomyces subrutilus</name>
    <dbReference type="NCBI Taxonomy" id="36818"/>
    <lineage>
        <taxon>Bacteria</taxon>
        <taxon>Bacillati</taxon>
        <taxon>Actinomycetota</taxon>
        <taxon>Actinomycetes</taxon>
        <taxon>Kitasatosporales</taxon>
        <taxon>Streptomycetaceae</taxon>
        <taxon>Streptomyces</taxon>
    </lineage>
</organism>
<evidence type="ECO:0000259" key="12">
    <source>
        <dbReference type="Pfam" id="PF00696"/>
    </source>
</evidence>
<feature type="binding site" evidence="10">
    <location>
        <position position="113"/>
    </location>
    <ligand>
        <name>substrate</name>
    </ligand>
</feature>
<dbReference type="RefSeq" id="WP_229886803.1">
    <property type="nucleotide sequence ID" value="NZ_BMVX01000025.1"/>
</dbReference>
<keyword evidence="3 10" id="KW-0055">Arginine biosynthesis</keyword>
<dbReference type="CDD" id="cd04250">
    <property type="entry name" value="AAK_NAGK-C"/>
    <property type="match status" value="1"/>
</dbReference>